<keyword evidence="3" id="KW-1185">Reference proteome</keyword>
<sequence>MSSTLNPDEEPQHTIKQTAGTTGTLGPSDSSDSGSDVAGAKRHEFDVDSELDNHALETGDSELGSDTDRSGTGERAAADGDSTLEPDRDIETDQVIEPQVPPDDEQAGDDETNL</sequence>
<feature type="compositionally biased region" description="Basic and acidic residues" evidence="1">
    <location>
        <begin position="39"/>
        <end position="57"/>
    </location>
</feature>
<evidence type="ECO:0000256" key="1">
    <source>
        <dbReference type="SAM" id="MobiDB-lite"/>
    </source>
</evidence>
<feature type="region of interest" description="Disordered" evidence="1">
    <location>
        <begin position="1"/>
        <end position="114"/>
    </location>
</feature>
<protein>
    <submittedName>
        <fullName evidence="2">Chemotaxis protein</fullName>
    </submittedName>
</protein>
<dbReference type="RefSeq" id="WP_230511559.1">
    <property type="nucleotide sequence ID" value="NZ_JAJITD010000011.1"/>
</dbReference>
<feature type="compositionally biased region" description="Basic and acidic residues" evidence="1">
    <location>
        <begin position="66"/>
        <end position="78"/>
    </location>
</feature>
<feature type="compositionally biased region" description="Low complexity" evidence="1">
    <location>
        <begin position="20"/>
        <end position="36"/>
    </location>
</feature>
<evidence type="ECO:0000313" key="2">
    <source>
        <dbReference type="EMBL" id="MCC8395306.1"/>
    </source>
</evidence>
<comment type="caution">
    <text evidence="2">The sequence shown here is derived from an EMBL/GenBank/DDBJ whole genome shotgun (WGS) entry which is preliminary data.</text>
</comment>
<accession>A0ABS8JZH5</accession>
<organism evidence="2 3">
    <name type="scientific">Paraburkholderia sejongensis</name>
    <dbReference type="NCBI Taxonomy" id="2886946"/>
    <lineage>
        <taxon>Bacteria</taxon>
        <taxon>Pseudomonadati</taxon>
        <taxon>Pseudomonadota</taxon>
        <taxon>Betaproteobacteria</taxon>
        <taxon>Burkholderiales</taxon>
        <taxon>Burkholderiaceae</taxon>
        <taxon>Paraburkholderia</taxon>
    </lineage>
</organism>
<name>A0ABS8JZH5_9BURK</name>
<evidence type="ECO:0000313" key="3">
    <source>
        <dbReference type="Proteomes" id="UP001431019"/>
    </source>
</evidence>
<feature type="compositionally biased region" description="Acidic residues" evidence="1">
    <location>
        <begin position="102"/>
        <end position="114"/>
    </location>
</feature>
<reference evidence="2 3" key="1">
    <citation type="submission" date="2021-11" db="EMBL/GenBank/DDBJ databases">
        <authorList>
            <person name="Oh E.-T."/>
            <person name="Kim S.-B."/>
        </authorList>
    </citation>
    <scope>NUCLEOTIDE SEQUENCE [LARGE SCALE GENOMIC DNA]</scope>
    <source>
        <strain evidence="2 3">MMS20-SJTR3</strain>
    </source>
</reference>
<dbReference type="Proteomes" id="UP001431019">
    <property type="component" value="Unassembled WGS sequence"/>
</dbReference>
<proteinExistence type="predicted"/>
<dbReference type="EMBL" id="JAJITD010000011">
    <property type="protein sequence ID" value="MCC8395306.1"/>
    <property type="molecule type" value="Genomic_DNA"/>
</dbReference>
<gene>
    <name evidence="2" type="ORF">LJ656_22210</name>
</gene>